<feature type="transmembrane region" description="Helical" evidence="1">
    <location>
        <begin position="6"/>
        <end position="22"/>
    </location>
</feature>
<keyword evidence="3" id="KW-1185">Reference proteome</keyword>
<evidence type="ECO:0000313" key="2">
    <source>
        <dbReference type="EMBL" id="AFZ16178.1"/>
    </source>
</evidence>
<organism evidence="2 3">
    <name type="scientific">Allocoleopsis franciscana PCC 7113</name>
    <dbReference type="NCBI Taxonomy" id="1173027"/>
    <lineage>
        <taxon>Bacteria</taxon>
        <taxon>Bacillati</taxon>
        <taxon>Cyanobacteriota</taxon>
        <taxon>Cyanophyceae</taxon>
        <taxon>Coleofasciculales</taxon>
        <taxon>Coleofasciculaceae</taxon>
        <taxon>Allocoleopsis</taxon>
        <taxon>Allocoleopsis franciscana</taxon>
    </lineage>
</organism>
<keyword evidence="1" id="KW-0812">Transmembrane</keyword>
<dbReference type="Proteomes" id="UP000010471">
    <property type="component" value="Chromosome"/>
</dbReference>
<dbReference type="HOGENOM" id="CLU_2753384_0_0_3"/>
<name>K9W7I9_9CYAN</name>
<dbReference type="AlphaFoldDB" id="K9W7I9"/>
<reference evidence="2 3" key="1">
    <citation type="submission" date="2012-06" db="EMBL/GenBank/DDBJ databases">
        <title>Finished chromosome of genome of Microcoleus sp. PCC 7113.</title>
        <authorList>
            <consortium name="US DOE Joint Genome Institute"/>
            <person name="Gugger M."/>
            <person name="Coursin T."/>
            <person name="Rippka R."/>
            <person name="Tandeau De Marsac N."/>
            <person name="Huntemann M."/>
            <person name="Wei C.-L."/>
            <person name="Han J."/>
            <person name="Detter J.C."/>
            <person name="Han C."/>
            <person name="Tapia R."/>
            <person name="Chen A."/>
            <person name="Kyrpides N."/>
            <person name="Mavromatis K."/>
            <person name="Markowitz V."/>
            <person name="Szeto E."/>
            <person name="Ivanova N."/>
            <person name="Pagani I."/>
            <person name="Pati A."/>
            <person name="Goodwin L."/>
            <person name="Nordberg H.P."/>
            <person name="Cantor M.N."/>
            <person name="Hua S.X."/>
            <person name="Woyke T."/>
            <person name="Kerfeld C.A."/>
        </authorList>
    </citation>
    <scope>NUCLEOTIDE SEQUENCE [LARGE SCALE GENOMIC DNA]</scope>
    <source>
        <strain evidence="2 3">PCC 7113</strain>
    </source>
</reference>
<evidence type="ECO:0000256" key="1">
    <source>
        <dbReference type="SAM" id="Phobius"/>
    </source>
</evidence>
<keyword evidence="1" id="KW-0472">Membrane</keyword>
<sequence>METAIALIAFFIITTLVMPNLLSKEIILGLVVLGIIAIAQPTLLNREQVIALVAFGILFSLIIPELMKGK</sequence>
<feature type="transmembrane region" description="Helical" evidence="1">
    <location>
        <begin position="49"/>
        <end position="67"/>
    </location>
</feature>
<accession>K9W7I9</accession>
<dbReference type="OrthoDB" id="9995525at2"/>
<proteinExistence type="predicted"/>
<feature type="transmembrane region" description="Helical" evidence="1">
    <location>
        <begin position="27"/>
        <end position="43"/>
    </location>
</feature>
<gene>
    <name evidence="2" type="ORF">Mic7113_0248</name>
</gene>
<dbReference type="KEGG" id="mic:Mic7113_0248"/>
<keyword evidence="1" id="KW-1133">Transmembrane helix</keyword>
<protein>
    <submittedName>
        <fullName evidence="2">Uncharacterized protein</fullName>
    </submittedName>
</protein>
<dbReference type="RefSeq" id="WP_015180342.1">
    <property type="nucleotide sequence ID" value="NC_019738.1"/>
</dbReference>
<evidence type="ECO:0000313" key="3">
    <source>
        <dbReference type="Proteomes" id="UP000010471"/>
    </source>
</evidence>
<dbReference type="EMBL" id="CP003630">
    <property type="protein sequence ID" value="AFZ16178.1"/>
    <property type="molecule type" value="Genomic_DNA"/>
</dbReference>